<feature type="transmembrane region" description="Helical" evidence="2">
    <location>
        <begin position="76"/>
        <end position="103"/>
    </location>
</feature>
<dbReference type="Proteomes" id="UP001180020">
    <property type="component" value="Unassembled WGS sequence"/>
</dbReference>
<proteinExistence type="predicted"/>
<reference evidence="3" key="2">
    <citation type="submission" date="2023-06" db="EMBL/GenBank/DDBJ databases">
        <authorList>
            <person name="Ma L."/>
            <person name="Liu K.-W."/>
            <person name="Li Z."/>
            <person name="Hsiao Y.-Y."/>
            <person name="Qi Y."/>
            <person name="Fu T."/>
            <person name="Tang G."/>
            <person name="Zhang D."/>
            <person name="Sun W.-H."/>
            <person name="Liu D.-K."/>
            <person name="Li Y."/>
            <person name="Chen G.-Z."/>
            <person name="Liu X.-D."/>
            <person name="Liao X.-Y."/>
            <person name="Jiang Y.-T."/>
            <person name="Yu X."/>
            <person name="Hao Y."/>
            <person name="Huang J."/>
            <person name="Zhao X.-W."/>
            <person name="Ke S."/>
            <person name="Chen Y.-Y."/>
            <person name="Wu W.-L."/>
            <person name="Hsu J.-L."/>
            <person name="Lin Y.-F."/>
            <person name="Huang M.-D."/>
            <person name="Li C.-Y."/>
            <person name="Huang L."/>
            <person name="Wang Z.-W."/>
            <person name="Zhao X."/>
            <person name="Zhong W.-Y."/>
            <person name="Peng D.-H."/>
            <person name="Ahmad S."/>
            <person name="Lan S."/>
            <person name="Zhang J.-S."/>
            <person name="Tsai W.-C."/>
            <person name="Van De Peer Y."/>
            <person name="Liu Z.-J."/>
        </authorList>
    </citation>
    <scope>NUCLEOTIDE SEQUENCE</scope>
    <source>
        <strain evidence="3">CP</strain>
        <tissue evidence="3">Leaves</tissue>
    </source>
</reference>
<feature type="region of interest" description="Disordered" evidence="1">
    <location>
        <begin position="1"/>
        <end position="31"/>
    </location>
</feature>
<keyword evidence="4" id="KW-1185">Reference proteome</keyword>
<dbReference type="PANTHER" id="PTHR35508">
    <property type="entry name" value="VOLTAGE-DEPENDENT L-TYPE CALCIUM CHANNEL SUBUNIT"/>
    <property type="match status" value="1"/>
</dbReference>
<evidence type="ECO:0000313" key="4">
    <source>
        <dbReference type="Proteomes" id="UP001180020"/>
    </source>
</evidence>
<feature type="transmembrane region" description="Helical" evidence="2">
    <location>
        <begin position="145"/>
        <end position="174"/>
    </location>
</feature>
<protein>
    <submittedName>
        <fullName evidence="3">Uncharacterized protein</fullName>
    </submittedName>
</protein>
<feature type="compositionally biased region" description="Basic residues" evidence="1">
    <location>
        <begin position="1"/>
        <end position="14"/>
    </location>
</feature>
<name>A0AAV9E8U4_ACOCL</name>
<gene>
    <name evidence="3" type="ORF">QJS10_CPA09g00265</name>
</gene>
<evidence type="ECO:0000313" key="3">
    <source>
        <dbReference type="EMBL" id="KAK1309309.1"/>
    </source>
</evidence>
<keyword evidence="2" id="KW-0812">Transmembrane</keyword>
<evidence type="ECO:0000256" key="2">
    <source>
        <dbReference type="SAM" id="Phobius"/>
    </source>
</evidence>
<dbReference type="AlphaFoldDB" id="A0AAV9E8U4"/>
<comment type="caution">
    <text evidence="3">The sequence shown here is derived from an EMBL/GenBank/DDBJ whole genome shotgun (WGS) entry which is preliminary data.</text>
</comment>
<sequence length="211" mass="22563">MVRPKAPARSRSTGRRSTASSAPPYPPSSPPILHRPCFMRSRPPAPMEVPVLAKLAETQLGTCLFGLIWTRKGGTFRALLVVSVGTITLLALTGSLVFMLFFLSATINAIVISLLVSLVAVGGFVALFFSCLIAIYIGALLVATFVISIMTITTIAAVIVATGWVGFFWTLWLAARKSVDLTKHSLNMTSSAISAYSATRQARRQDSSKSA</sequence>
<evidence type="ECO:0000256" key="1">
    <source>
        <dbReference type="SAM" id="MobiDB-lite"/>
    </source>
</evidence>
<keyword evidence="2" id="KW-0472">Membrane</keyword>
<dbReference type="PANTHER" id="PTHR35508:SF1">
    <property type="entry name" value="VOLTAGE-DEPENDENT L-TYPE CALCIUM CHANNEL SUBUNIT"/>
    <property type="match status" value="1"/>
</dbReference>
<dbReference type="EMBL" id="JAUJYO010000009">
    <property type="protein sequence ID" value="KAK1309309.1"/>
    <property type="molecule type" value="Genomic_DNA"/>
</dbReference>
<keyword evidence="2" id="KW-1133">Transmembrane helix</keyword>
<accession>A0AAV9E8U4</accession>
<reference evidence="3" key="1">
    <citation type="journal article" date="2023" name="Nat. Commun.">
        <title>Diploid and tetraploid genomes of Acorus and the evolution of monocots.</title>
        <authorList>
            <person name="Ma L."/>
            <person name="Liu K.W."/>
            <person name="Li Z."/>
            <person name="Hsiao Y.Y."/>
            <person name="Qi Y."/>
            <person name="Fu T."/>
            <person name="Tang G.D."/>
            <person name="Zhang D."/>
            <person name="Sun W.H."/>
            <person name="Liu D.K."/>
            <person name="Li Y."/>
            <person name="Chen G.Z."/>
            <person name="Liu X.D."/>
            <person name="Liao X.Y."/>
            <person name="Jiang Y.T."/>
            <person name="Yu X."/>
            <person name="Hao Y."/>
            <person name="Huang J."/>
            <person name="Zhao X.W."/>
            <person name="Ke S."/>
            <person name="Chen Y.Y."/>
            <person name="Wu W.L."/>
            <person name="Hsu J.L."/>
            <person name="Lin Y.F."/>
            <person name="Huang M.D."/>
            <person name="Li C.Y."/>
            <person name="Huang L."/>
            <person name="Wang Z.W."/>
            <person name="Zhao X."/>
            <person name="Zhong W.Y."/>
            <person name="Peng D.H."/>
            <person name="Ahmad S."/>
            <person name="Lan S."/>
            <person name="Zhang J.S."/>
            <person name="Tsai W.C."/>
            <person name="Van de Peer Y."/>
            <person name="Liu Z.J."/>
        </authorList>
    </citation>
    <scope>NUCLEOTIDE SEQUENCE</scope>
    <source>
        <strain evidence="3">CP</strain>
    </source>
</reference>
<organism evidence="3 4">
    <name type="scientific">Acorus calamus</name>
    <name type="common">Sweet flag</name>
    <dbReference type="NCBI Taxonomy" id="4465"/>
    <lineage>
        <taxon>Eukaryota</taxon>
        <taxon>Viridiplantae</taxon>
        <taxon>Streptophyta</taxon>
        <taxon>Embryophyta</taxon>
        <taxon>Tracheophyta</taxon>
        <taxon>Spermatophyta</taxon>
        <taxon>Magnoliopsida</taxon>
        <taxon>Liliopsida</taxon>
        <taxon>Acoraceae</taxon>
        <taxon>Acorus</taxon>
    </lineage>
</organism>
<feature type="transmembrane region" description="Helical" evidence="2">
    <location>
        <begin position="110"/>
        <end position="139"/>
    </location>
</feature>